<protein>
    <submittedName>
        <fullName evidence="2">Uncharacterized protein</fullName>
    </submittedName>
</protein>
<feature type="region of interest" description="Disordered" evidence="1">
    <location>
        <begin position="21"/>
        <end position="146"/>
    </location>
</feature>
<sequence length="146" mass="15792">DPGPESLWGDDLRDDLVQQEQHGEVPARGDEAQDLRSGRDGTPVRLSSPGCQDRGRGWSRRSGGKCCVQSDRGAVAGGHTTDGQPPNRFEQTRDSRKGAGHQPGCPGVVFRHLSGGRKGRERSVELPLGAGSGHLEHEQPEHEEHH</sequence>
<reference evidence="2" key="1">
    <citation type="submission" date="2022-10" db="EMBL/GenBank/DDBJ databases">
        <title>Adaptive evolution leads to modifications in subtelomeric GC content in a zoonotic Cryptosporidium species.</title>
        <authorList>
            <person name="Li J."/>
            <person name="Feng Y."/>
            <person name="Xiao L."/>
        </authorList>
    </citation>
    <scope>NUCLEOTIDE SEQUENCE</scope>
    <source>
        <strain evidence="2">25894</strain>
    </source>
</reference>
<dbReference type="Proteomes" id="UP001071777">
    <property type="component" value="Unassembled WGS sequence"/>
</dbReference>
<accession>A0ABQ8P8E3</accession>
<comment type="caution">
    <text evidence="2">The sequence shown here is derived from an EMBL/GenBank/DDBJ whole genome shotgun (WGS) entry which is preliminary data.</text>
</comment>
<feature type="compositionally biased region" description="Basic and acidic residues" evidence="1">
    <location>
        <begin position="21"/>
        <end position="39"/>
    </location>
</feature>
<name>A0ABQ8P8E3_9CRYT</name>
<evidence type="ECO:0000256" key="1">
    <source>
        <dbReference type="SAM" id="MobiDB-lite"/>
    </source>
</evidence>
<keyword evidence="3" id="KW-1185">Reference proteome</keyword>
<feature type="compositionally biased region" description="Basic and acidic residues" evidence="1">
    <location>
        <begin position="134"/>
        <end position="146"/>
    </location>
</feature>
<gene>
    <name evidence="2" type="ORF">OJ252_1700</name>
</gene>
<evidence type="ECO:0000313" key="2">
    <source>
        <dbReference type="EMBL" id="KAJ1611058.1"/>
    </source>
</evidence>
<feature type="non-terminal residue" evidence="2">
    <location>
        <position position="1"/>
    </location>
</feature>
<organism evidence="2 3">
    <name type="scientific">Cryptosporidium canis</name>
    <dbReference type="NCBI Taxonomy" id="195482"/>
    <lineage>
        <taxon>Eukaryota</taxon>
        <taxon>Sar</taxon>
        <taxon>Alveolata</taxon>
        <taxon>Apicomplexa</taxon>
        <taxon>Conoidasida</taxon>
        <taxon>Coccidia</taxon>
        <taxon>Eucoccidiorida</taxon>
        <taxon>Eimeriorina</taxon>
        <taxon>Cryptosporidiidae</taxon>
        <taxon>Cryptosporidium</taxon>
    </lineage>
</organism>
<proteinExistence type="predicted"/>
<evidence type="ECO:0000313" key="3">
    <source>
        <dbReference type="Proteomes" id="UP001071777"/>
    </source>
</evidence>
<dbReference type="EMBL" id="JAPCXB010000064">
    <property type="protein sequence ID" value="KAJ1611058.1"/>
    <property type="molecule type" value="Genomic_DNA"/>
</dbReference>